<sequence length="408" mass="46816">MPVIPARRTPRQEFKASLHHRYWRDGSLFDSQHLHGCSQPSLTPVSEDLTAFSDLLEDQPAWCLTSGSRFRRGLWRRLSGKMSVFSRLRNGIPPSRDDCQSPYERLSQRMLDISGDRGVLKDIIREGAGDPVTPDASVLVKYSGYLEHMDKPFDSNCFRKTPRLMKLGEDITLWGMELGLLSMRRGELARFLFKPTYAYGTLGCPPLIPPNATVLFEIELIDFLDSAESDKFCALSAEQQEQFPLQKVLKVAATEREFGNYLFRQNRFCDAKVRYKRALLLLHRRLAICEEQHLVEPAELLVLLNLSFVYLKLDRPAMALRYGEQALLIDKRNAKALFRCGQACLLLTEYEQARDFLVRAQKEQPCNHDINNELKKLSSHYRDYVDREREMCHRMFAPCGSGSSVGGN</sequence>
<dbReference type="GO" id="GO:0042802">
    <property type="term" value="F:identical protein binding"/>
    <property type="evidence" value="ECO:0007669"/>
    <property type="project" value="Ensembl"/>
</dbReference>
<keyword evidence="3" id="KW-0802">TPR repeat</keyword>
<dbReference type="GO" id="GO:0005829">
    <property type="term" value="C:cytosol"/>
    <property type="evidence" value="ECO:0007669"/>
    <property type="project" value="Ensembl"/>
</dbReference>
<dbReference type="AlphaFoldDB" id="A0A8I5ZW77"/>
<dbReference type="Gene3D" id="1.25.40.10">
    <property type="entry name" value="Tetratricopeptide repeat domain"/>
    <property type="match status" value="1"/>
</dbReference>
<dbReference type="SUPFAM" id="SSF48452">
    <property type="entry name" value="TPR-like"/>
    <property type="match status" value="1"/>
</dbReference>
<dbReference type="RGD" id="1308926">
    <property type="gene designation" value="Fkbp6"/>
</dbReference>
<dbReference type="PANTHER" id="PTHR46674">
    <property type="entry name" value="INACTIVE PEPTIDYL-PROLYL CIS-TRANS ISOMERASE FKBP6"/>
    <property type="match status" value="1"/>
</dbReference>
<evidence type="ECO:0000256" key="4">
    <source>
        <dbReference type="PROSITE-ProRule" id="PRU00277"/>
    </source>
</evidence>
<dbReference type="Proteomes" id="UP000002494">
    <property type="component" value="Chromosome 12"/>
</dbReference>
<dbReference type="GeneID" id="288597"/>
<dbReference type="CTD" id="8468"/>
<proteinExistence type="inferred from homology"/>
<dbReference type="Ensembl" id="ENSRNOT00000098264.2">
    <property type="protein sequence ID" value="ENSRNOP00000083089.2"/>
    <property type="gene ID" value="ENSRNOG00000001451.8"/>
</dbReference>
<gene>
    <name evidence="6 8" type="primary">Fkbp6</name>
</gene>
<dbReference type="EC" id="5.2.1.8" evidence="4"/>
<protein>
    <recommendedName>
        <fullName evidence="4">peptidylprolyl isomerase</fullName>
        <ecNumber evidence="4">5.2.1.8</ecNumber>
    </recommendedName>
</protein>
<evidence type="ECO:0000256" key="3">
    <source>
        <dbReference type="ARBA" id="ARBA00022803"/>
    </source>
</evidence>
<accession>A0A8I5ZW77</accession>
<dbReference type="Pfam" id="PF00254">
    <property type="entry name" value="FKBP_C"/>
    <property type="match status" value="1"/>
</dbReference>
<reference evidence="6" key="2">
    <citation type="submission" date="2025-08" db="UniProtKB">
        <authorList>
            <consortium name="Ensembl"/>
        </authorList>
    </citation>
    <scope>IDENTIFICATION</scope>
    <source>
        <strain evidence="6">Brown Norway</strain>
    </source>
</reference>
<evidence type="ECO:0000313" key="8">
    <source>
        <dbReference type="RGD" id="1308926"/>
    </source>
</evidence>
<dbReference type="GO" id="GO:0045171">
    <property type="term" value="C:intercellular bridge"/>
    <property type="evidence" value="ECO:0007669"/>
    <property type="project" value="Ensembl"/>
</dbReference>
<organism evidence="6 7">
    <name type="scientific">Rattus norvegicus</name>
    <name type="common">Rat</name>
    <dbReference type="NCBI Taxonomy" id="10116"/>
    <lineage>
        <taxon>Eukaryota</taxon>
        <taxon>Metazoa</taxon>
        <taxon>Chordata</taxon>
        <taxon>Craniata</taxon>
        <taxon>Vertebrata</taxon>
        <taxon>Euteleostomi</taxon>
        <taxon>Mammalia</taxon>
        <taxon>Eutheria</taxon>
        <taxon>Euarchontoglires</taxon>
        <taxon>Glires</taxon>
        <taxon>Rodentia</taxon>
        <taxon>Myomorpha</taxon>
        <taxon>Muroidea</taxon>
        <taxon>Muridae</taxon>
        <taxon>Murinae</taxon>
        <taxon>Rattus</taxon>
    </lineage>
</organism>
<dbReference type="GO" id="GO:0051321">
    <property type="term" value="P:meiotic cell cycle"/>
    <property type="evidence" value="ECO:0007669"/>
    <property type="project" value="UniProtKB-KW"/>
</dbReference>
<evidence type="ECO:0000313" key="7">
    <source>
        <dbReference type="Proteomes" id="UP000002494"/>
    </source>
</evidence>
<dbReference type="RefSeq" id="XP_063127225.1">
    <property type="nucleotide sequence ID" value="XM_063271155.1"/>
</dbReference>
<dbReference type="GO" id="GO:0030154">
    <property type="term" value="P:cell differentiation"/>
    <property type="evidence" value="ECO:0007669"/>
    <property type="project" value="UniProtKB-KW"/>
</dbReference>
<dbReference type="GO" id="GO:0003755">
    <property type="term" value="F:peptidyl-prolyl cis-trans isomerase activity"/>
    <property type="evidence" value="ECO:0007669"/>
    <property type="project" value="UniProtKB-KW"/>
</dbReference>
<evidence type="ECO:0000256" key="1">
    <source>
        <dbReference type="ARBA" id="ARBA00009648"/>
    </source>
</evidence>
<dbReference type="SMART" id="SM00028">
    <property type="entry name" value="TPR"/>
    <property type="match status" value="3"/>
</dbReference>
<keyword evidence="2" id="KW-0677">Repeat</keyword>
<reference evidence="6" key="1">
    <citation type="submission" date="2024-01" db="EMBL/GenBank/DDBJ databases">
        <title>GRCr8: a new rat reference genome assembly contstructed from accurate long reads and long range scaffolding.</title>
        <authorList>
            <person name="Doris P.A."/>
            <person name="Kalbfleisch T."/>
            <person name="Li K."/>
            <person name="Howe K."/>
            <person name="Wood J."/>
        </authorList>
    </citation>
    <scope>NUCLEOTIDE SEQUENCE [LARGE SCALE GENOMIC DNA]</scope>
    <source>
        <strain evidence="6">Brown Norway</strain>
    </source>
</reference>
<dbReference type="PROSITE" id="PS50059">
    <property type="entry name" value="FKBP_PPIASE"/>
    <property type="match status" value="1"/>
</dbReference>
<dbReference type="GO" id="GO:0045070">
    <property type="term" value="P:positive regulation of viral genome replication"/>
    <property type="evidence" value="ECO:0007669"/>
    <property type="project" value="Ensembl"/>
</dbReference>
<dbReference type="GO" id="GO:0007283">
    <property type="term" value="P:spermatogenesis"/>
    <property type="evidence" value="ECO:0007669"/>
    <property type="project" value="UniProtKB-KW"/>
</dbReference>
<dbReference type="GO" id="GO:0001650">
    <property type="term" value="C:fibrillar center"/>
    <property type="evidence" value="ECO:0007669"/>
    <property type="project" value="Ensembl"/>
</dbReference>
<dbReference type="InterPro" id="IPR011990">
    <property type="entry name" value="TPR-like_helical_dom_sf"/>
</dbReference>
<dbReference type="PANTHER" id="PTHR46674:SF1">
    <property type="entry name" value="INACTIVE PEPTIDYL-PROLYL CIS-TRANS ISOMERASE FKBP6"/>
    <property type="match status" value="1"/>
</dbReference>
<keyword evidence="4" id="KW-0413">Isomerase</keyword>
<evidence type="ECO:0000256" key="2">
    <source>
        <dbReference type="ARBA" id="ARBA00022737"/>
    </source>
</evidence>
<dbReference type="InterPro" id="IPR042282">
    <property type="entry name" value="FKBP6/shu"/>
</dbReference>
<dbReference type="InterPro" id="IPR046357">
    <property type="entry name" value="PPIase_dom_sf"/>
</dbReference>
<dbReference type="GeneTree" id="ENSGT00940000158514"/>
<feature type="domain" description="PPIase FKBP-type" evidence="5">
    <location>
        <begin position="135"/>
        <end position="224"/>
    </location>
</feature>
<dbReference type="SUPFAM" id="SSF54534">
    <property type="entry name" value="FKBP-like"/>
    <property type="match status" value="1"/>
</dbReference>
<evidence type="ECO:0000313" key="6">
    <source>
        <dbReference type="Ensembl" id="ENSRNOP00000083089.2"/>
    </source>
</evidence>
<dbReference type="InterPro" id="IPR019734">
    <property type="entry name" value="TPR_rpt"/>
</dbReference>
<evidence type="ECO:0000259" key="5">
    <source>
        <dbReference type="PROSITE" id="PS50059"/>
    </source>
</evidence>
<dbReference type="OMA" id="CHRMFTP"/>
<name>A0A8I5ZW77_RAT</name>
<dbReference type="InterPro" id="IPR001179">
    <property type="entry name" value="PPIase_FKBP_dom"/>
</dbReference>
<comment type="catalytic activity">
    <reaction evidence="4">
        <text>[protein]-peptidylproline (omega=180) = [protein]-peptidylproline (omega=0)</text>
        <dbReference type="Rhea" id="RHEA:16237"/>
        <dbReference type="Rhea" id="RHEA-COMP:10747"/>
        <dbReference type="Rhea" id="RHEA-COMP:10748"/>
        <dbReference type="ChEBI" id="CHEBI:83833"/>
        <dbReference type="ChEBI" id="CHEBI:83834"/>
        <dbReference type="EC" id="5.2.1.8"/>
    </reaction>
</comment>
<comment type="similarity">
    <text evidence="1">Belongs to the FKBP6 family.</text>
</comment>
<reference evidence="6" key="3">
    <citation type="submission" date="2025-09" db="UniProtKB">
        <authorList>
            <consortium name="Ensembl"/>
        </authorList>
    </citation>
    <scope>IDENTIFICATION</scope>
    <source>
        <strain evidence="6">Brown Norway</strain>
    </source>
</reference>
<dbReference type="GO" id="GO:0015630">
    <property type="term" value="C:microtubule cytoskeleton"/>
    <property type="evidence" value="ECO:0007669"/>
    <property type="project" value="Ensembl"/>
</dbReference>
<dbReference type="GO" id="GO:0031047">
    <property type="term" value="P:regulatory ncRNA-mediated gene silencing"/>
    <property type="evidence" value="ECO:0007669"/>
    <property type="project" value="UniProtKB-KW"/>
</dbReference>
<dbReference type="OrthoDB" id="8116123at2759"/>
<keyword evidence="4" id="KW-0697">Rotamase</keyword>
<dbReference type="Gene3D" id="3.10.50.40">
    <property type="match status" value="1"/>
</dbReference>
<keyword evidence="7" id="KW-1185">Reference proteome</keyword>